<keyword evidence="2" id="KW-0547">Nucleotide-binding</keyword>
<dbReference type="InterPro" id="IPR051396">
    <property type="entry name" value="Bact_Antivir_Def_Nuclease"/>
</dbReference>
<dbReference type="InterPro" id="IPR041685">
    <property type="entry name" value="AAA_GajA/Old/RecF-like"/>
</dbReference>
<accession>A0A3R9RMN6</accession>
<sequence length="381" mass="43486">MIRKINMKNFIRIEEADIEIGDVTLLYGPNSGGKSSIMRAIELVLCMLLGPVQGREYPNLSDYASIGKEELRIEAQVNDPFGTFLLTAKFSHPIERQKPKVTSYEFESKRYEFLHRYDEKQGGSEVIYRKKVSRMKSAPPPQTREYLLDTGYLSSLQGEGVELGELLDLSGKLKDLKKYLEEQGRQYLPYLYLYRSSRDDLLNQARDGIRDLYSIERAKIGELIEDLNIAVGDSMSIEDLILGREEIFVRQEGFPDLPLSSMSDGFLQILNILLGIYRIDNFIELAEKLSMRLGGILLVEVFDAGVHVDWLVNLINLIIDKKIRVKLVAELHTGLLLSSAIAHGFPAYYVHNGRAWKLTKENITDLELFRREIGAYREVVG</sequence>
<evidence type="ECO:0000313" key="2">
    <source>
        <dbReference type="EMBL" id="RSN73935.1"/>
    </source>
</evidence>
<dbReference type="InterPro" id="IPR027417">
    <property type="entry name" value="P-loop_NTPase"/>
</dbReference>
<protein>
    <submittedName>
        <fullName evidence="2">ATP-binding protein</fullName>
    </submittedName>
</protein>
<comment type="caution">
    <text evidence="2">The sequence shown here is derived from an EMBL/GenBank/DDBJ whole genome shotgun (WGS) entry which is preliminary data.</text>
</comment>
<evidence type="ECO:0000313" key="3">
    <source>
        <dbReference type="Proteomes" id="UP000277582"/>
    </source>
</evidence>
<keyword evidence="2" id="KW-0067">ATP-binding</keyword>
<keyword evidence="3" id="KW-1185">Reference proteome</keyword>
<dbReference type="GO" id="GO:0016887">
    <property type="term" value="F:ATP hydrolysis activity"/>
    <property type="evidence" value="ECO:0007669"/>
    <property type="project" value="InterPro"/>
</dbReference>
<dbReference type="PANTHER" id="PTHR43581:SF3">
    <property type="entry name" value="AAA+ ATPASE DOMAIN-CONTAINING PROTEIN"/>
    <property type="match status" value="1"/>
</dbReference>
<dbReference type="Proteomes" id="UP000277582">
    <property type="component" value="Unassembled WGS sequence"/>
</dbReference>
<dbReference type="SUPFAM" id="SSF52540">
    <property type="entry name" value="P-loop containing nucleoside triphosphate hydrolases"/>
    <property type="match status" value="1"/>
</dbReference>
<dbReference type="AlphaFoldDB" id="A0A3R9RMN6"/>
<dbReference type="Pfam" id="PF13175">
    <property type="entry name" value="AAA_15"/>
    <property type="match status" value="1"/>
</dbReference>
<dbReference type="EMBL" id="RCOS01000105">
    <property type="protein sequence ID" value="RSN73935.1"/>
    <property type="molecule type" value="Genomic_DNA"/>
</dbReference>
<reference evidence="2 3" key="1">
    <citation type="submission" date="2018-10" db="EMBL/GenBank/DDBJ databases">
        <title>Co-occurring genomic capacity for anaerobic methane metabolism and dissimilatory sulfite reduction discovered in the Korarchaeota.</title>
        <authorList>
            <person name="Mckay L.J."/>
            <person name="Dlakic M."/>
            <person name="Fields M.W."/>
            <person name="Delmont T.O."/>
            <person name="Eren A.M."/>
            <person name="Jay Z.J."/>
            <person name="Klingelsmith K.B."/>
            <person name="Rusch D.B."/>
            <person name="Inskeep W.P."/>
        </authorList>
    </citation>
    <scope>NUCLEOTIDE SEQUENCE [LARGE SCALE GENOMIC DNA]</scope>
    <source>
        <strain evidence="2 3">MDKW</strain>
    </source>
</reference>
<evidence type="ECO:0000259" key="1">
    <source>
        <dbReference type="Pfam" id="PF13175"/>
    </source>
</evidence>
<name>A0A3R9RMN6_9CREN</name>
<dbReference type="PANTHER" id="PTHR43581">
    <property type="entry name" value="ATP/GTP PHOSPHATASE"/>
    <property type="match status" value="1"/>
</dbReference>
<proteinExistence type="predicted"/>
<dbReference type="GO" id="GO:0005524">
    <property type="term" value="F:ATP binding"/>
    <property type="evidence" value="ECO:0007669"/>
    <property type="project" value="UniProtKB-KW"/>
</dbReference>
<feature type="domain" description="Endonuclease GajA/Old nuclease/RecF-like AAA" evidence="1">
    <location>
        <begin position="1"/>
        <end position="94"/>
    </location>
</feature>
<dbReference type="OrthoDB" id="29163at2157"/>
<gene>
    <name evidence="2" type="ORF">D6D85_09135</name>
</gene>
<organism evidence="2 3">
    <name type="scientific">Candidatus Methanodesulfokora washburnensis</name>
    <dbReference type="NCBI Taxonomy" id="2478471"/>
    <lineage>
        <taxon>Archaea</taxon>
        <taxon>Thermoproteota</taxon>
        <taxon>Candidatus Korarchaeia</taxon>
        <taxon>Candidatus Korarchaeia incertae sedis</taxon>
        <taxon>Candidatus Methanodesulfokora</taxon>
    </lineage>
</organism>
<dbReference type="Gene3D" id="3.40.50.300">
    <property type="entry name" value="P-loop containing nucleotide triphosphate hydrolases"/>
    <property type="match status" value="1"/>
</dbReference>
<dbReference type="RefSeq" id="WP_125671688.1">
    <property type="nucleotide sequence ID" value="NZ_RCOS01000105.1"/>
</dbReference>